<feature type="domain" description="DUF6906" evidence="1">
    <location>
        <begin position="2"/>
        <end position="47"/>
    </location>
</feature>
<dbReference type="InterPro" id="IPR054201">
    <property type="entry name" value="DUF6906"/>
</dbReference>
<protein>
    <recommendedName>
        <fullName evidence="1">DUF6906 domain-containing protein</fullName>
    </recommendedName>
</protein>
<organism evidence="2">
    <name type="scientific">Clostridium tertium</name>
    <dbReference type="NCBI Taxonomy" id="1559"/>
    <lineage>
        <taxon>Bacteria</taxon>
        <taxon>Bacillati</taxon>
        <taxon>Bacillota</taxon>
        <taxon>Clostridia</taxon>
        <taxon>Eubacteriales</taxon>
        <taxon>Clostridiaceae</taxon>
        <taxon>Clostridium</taxon>
    </lineage>
</organism>
<proteinExistence type="predicted"/>
<gene>
    <name evidence="2" type="ORF">CTLFYP3_02788</name>
</gene>
<dbReference type="RefSeq" id="WP_323730581.1">
    <property type="nucleotide sequence ID" value="NZ_CACRTO010000041.1"/>
</dbReference>
<dbReference type="AlphaFoldDB" id="A0A6N3FRM8"/>
<sequence length="49" mass="5889">MKGKKPTRQQKKIMKERRLNPDNWLVLKNPTNELHIQHIESKKIKVLSI</sequence>
<dbReference type="EMBL" id="CACRTO010000041">
    <property type="protein sequence ID" value="VYU54173.1"/>
    <property type="molecule type" value="Genomic_DNA"/>
</dbReference>
<dbReference type="Pfam" id="PF21847">
    <property type="entry name" value="DUF6906"/>
    <property type="match status" value="1"/>
</dbReference>
<evidence type="ECO:0000259" key="1">
    <source>
        <dbReference type="Pfam" id="PF21847"/>
    </source>
</evidence>
<reference evidence="2" key="1">
    <citation type="submission" date="2019-11" db="EMBL/GenBank/DDBJ databases">
        <authorList>
            <person name="Feng L."/>
        </authorList>
    </citation>
    <scope>NUCLEOTIDE SEQUENCE</scope>
    <source>
        <strain evidence="2">CTertiumLFYP3</strain>
    </source>
</reference>
<evidence type="ECO:0000313" key="2">
    <source>
        <dbReference type="EMBL" id="VYU54173.1"/>
    </source>
</evidence>
<name>A0A6N3FRM8_9CLOT</name>
<accession>A0A6N3FRM8</accession>